<keyword evidence="2" id="KW-0560">Oxidoreductase</keyword>
<proteinExistence type="inferred from homology"/>
<organism evidence="4">
    <name type="scientific">marine metagenome</name>
    <dbReference type="NCBI Taxonomy" id="408172"/>
    <lineage>
        <taxon>unclassified sequences</taxon>
        <taxon>metagenomes</taxon>
        <taxon>ecological metagenomes</taxon>
    </lineage>
</organism>
<dbReference type="PANTHER" id="PTHR11699">
    <property type="entry name" value="ALDEHYDE DEHYDROGENASE-RELATED"/>
    <property type="match status" value="1"/>
</dbReference>
<dbReference type="FunFam" id="3.40.605.10:FF:000007">
    <property type="entry name" value="NAD/NADP-dependent betaine aldehyde dehydrogenase"/>
    <property type="match status" value="1"/>
</dbReference>
<gene>
    <name evidence="4" type="ORF">METZ01_LOCUS499759</name>
</gene>
<dbReference type="AlphaFoldDB" id="A0A383DRQ1"/>
<protein>
    <recommendedName>
        <fullName evidence="3">Aldehyde dehydrogenase domain-containing protein</fullName>
    </recommendedName>
</protein>
<dbReference type="InterPro" id="IPR016161">
    <property type="entry name" value="Ald_DH/histidinol_DH"/>
</dbReference>
<sequence length="194" mass="20938">MTDIPVLQHYIGGRYVGSRSESLFETVNPATGEVLAKVDEAHPVDVDVAVAAAHEGFKVWRAMTGAERGRILIATANRLRERVEELAVLEVRDTGKPIAEAREVDVFSAADCLEYFGGLAASLHGEHFDLGPQAFAYTRREPLGVCLGLGAWNYPIQIAAWKSAPALAAGNAMIFKPSEMTPLTAAKLAEVFTE</sequence>
<feature type="non-terminal residue" evidence="4">
    <location>
        <position position="194"/>
    </location>
</feature>
<comment type="similarity">
    <text evidence="1">Belongs to the aldehyde dehydrogenase family.</text>
</comment>
<dbReference type="Pfam" id="PF00171">
    <property type="entry name" value="Aldedh"/>
    <property type="match status" value="1"/>
</dbReference>
<feature type="domain" description="Aldehyde dehydrogenase" evidence="3">
    <location>
        <begin position="16"/>
        <end position="194"/>
    </location>
</feature>
<evidence type="ECO:0000256" key="1">
    <source>
        <dbReference type="ARBA" id="ARBA00009986"/>
    </source>
</evidence>
<dbReference type="Gene3D" id="3.40.605.10">
    <property type="entry name" value="Aldehyde Dehydrogenase, Chain A, domain 1"/>
    <property type="match status" value="1"/>
</dbReference>
<evidence type="ECO:0000256" key="2">
    <source>
        <dbReference type="ARBA" id="ARBA00023002"/>
    </source>
</evidence>
<dbReference type="InterPro" id="IPR015590">
    <property type="entry name" value="Aldehyde_DH_dom"/>
</dbReference>
<evidence type="ECO:0000259" key="3">
    <source>
        <dbReference type="Pfam" id="PF00171"/>
    </source>
</evidence>
<dbReference type="InterPro" id="IPR016162">
    <property type="entry name" value="Ald_DH_N"/>
</dbReference>
<name>A0A383DRQ1_9ZZZZ</name>
<dbReference type="EMBL" id="UINC01219443">
    <property type="protein sequence ID" value="SVE46905.1"/>
    <property type="molecule type" value="Genomic_DNA"/>
</dbReference>
<evidence type="ECO:0000313" key="4">
    <source>
        <dbReference type="EMBL" id="SVE46905.1"/>
    </source>
</evidence>
<dbReference type="SUPFAM" id="SSF53720">
    <property type="entry name" value="ALDH-like"/>
    <property type="match status" value="1"/>
</dbReference>
<accession>A0A383DRQ1</accession>
<dbReference type="GO" id="GO:0016491">
    <property type="term" value="F:oxidoreductase activity"/>
    <property type="evidence" value="ECO:0007669"/>
    <property type="project" value="UniProtKB-KW"/>
</dbReference>
<reference evidence="4" key="1">
    <citation type="submission" date="2018-05" db="EMBL/GenBank/DDBJ databases">
        <authorList>
            <person name="Lanie J.A."/>
            <person name="Ng W.-L."/>
            <person name="Kazmierczak K.M."/>
            <person name="Andrzejewski T.M."/>
            <person name="Davidsen T.M."/>
            <person name="Wayne K.J."/>
            <person name="Tettelin H."/>
            <person name="Glass J.I."/>
            <person name="Rusch D."/>
            <person name="Podicherti R."/>
            <person name="Tsui H.-C.T."/>
            <person name="Winkler M.E."/>
        </authorList>
    </citation>
    <scope>NUCLEOTIDE SEQUENCE</scope>
</reference>